<proteinExistence type="predicted"/>
<dbReference type="Proteomes" id="UP001236620">
    <property type="component" value="Unassembled WGS sequence"/>
</dbReference>
<dbReference type="NCBIfam" id="NF045935">
    <property type="entry name" value="MSC_0621_epsi"/>
    <property type="match status" value="1"/>
</dbReference>
<keyword evidence="2" id="KW-1185">Reference proteome</keyword>
<accession>A0ABU0NDL4</accession>
<reference evidence="1" key="1">
    <citation type="submission" date="2023-07" db="EMBL/GenBank/DDBJ databases">
        <title>Genomic Encyclopedia of Type Strains, Phase IV (KMG-IV): sequencing the most valuable type-strain genomes for metagenomic binning, comparative biology and taxonomic classification.</title>
        <authorList>
            <person name="Goeker M."/>
        </authorList>
    </citation>
    <scope>NUCLEOTIDE SEQUENCE [LARGE SCALE GENOMIC DNA]</scope>
    <source>
        <strain evidence="1">DSM 22019</strain>
    </source>
</reference>
<name>A0ABU0NDL4_9MOLU</name>
<evidence type="ECO:0000313" key="2">
    <source>
        <dbReference type="Proteomes" id="UP001236620"/>
    </source>
</evidence>
<protein>
    <submittedName>
        <fullName evidence="1">Uncharacterized protein</fullName>
    </submittedName>
</protein>
<dbReference type="EMBL" id="JAUSWP010000001">
    <property type="protein sequence ID" value="MDQ0567535.1"/>
    <property type="molecule type" value="Genomic_DNA"/>
</dbReference>
<organism evidence="1 2">
    <name type="scientific">Mycoplasma yeatsii</name>
    <dbReference type="NCBI Taxonomy" id="51365"/>
    <lineage>
        <taxon>Bacteria</taxon>
        <taxon>Bacillati</taxon>
        <taxon>Mycoplasmatota</taxon>
        <taxon>Mollicutes</taxon>
        <taxon>Mycoplasmataceae</taxon>
        <taxon>Mycoplasma</taxon>
    </lineage>
</organism>
<sequence length="151" mass="18071">MFNLSINFIENKKTINFNNVSVSFNVDQQQEWVELSNNFLVGYEIILLRIYDYKTRDYKFLFCKNSHIIVKNNQITVNTFSSDEFYIQNKLKKQNDSLLKQVNKKISALLAIEKIGLDIEKIFELKKLKQKQYILKMIKELSLKKENYEEI</sequence>
<evidence type="ECO:0000313" key="1">
    <source>
        <dbReference type="EMBL" id="MDQ0567535.1"/>
    </source>
</evidence>
<gene>
    <name evidence="1" type="ORF">J2Z63_000156</name>
</gene>
<dbReference type="RefSeq" id="WP_307444110.1">
    <property type="nucleotide sequence ID" value="NZ_JAUSWP010000001.1"/>
</dbReference>
<comment type="caution">
    <text evidence="1">The sequence shown here is derived from an EMBL/GenBank/DDBJ whole genome shotgun (WGS) entry which is preliminary data.</text>
</comment>